<evidence type="ECO:0008006" key="5">
    <source>
        <dbReference type="Google" id="ProtNLM"/>
    </source>
</evidence>
<dbReference type="InterPro" id="IPR025737">
    <property type="entry name" value="FApF"/>
</dbReference>
<reference evidence="3 4" key="1">
    <citation type="submission" date="2018-03" db="EMBL/GenBank/DDBJ databases">
        <title>Marinobacter brunus sp. nov., a marine bacterium of Gamma-proteobacteria isolated from the surface seawater of the South China Sea.</title>
        <authorList>
            <person name="Cheng H."/>
            <person name="Wu Y.-H."/>
            <person name="Xamxidin M."/>
            <person name="Xu X.-W."/>
        </authorList>
    </citation>
    <scope>NUCLEOTIDE SEQUENCE [LARGE SCALE GENOMIC DNA]</scope>
    <source>
        <strain evidence="3 4">JCM 30472</strain>
    </source>
</reference>
<evidence type="ECO:0000256" key="1">
    <source>
        <dbReference type="SAM" id="MobiDB-lite"/>
    </source>
</evidence>
<evidence type="ECO:0000313" key="3">
    <source>
        <dbReference type="EMBL" id="PSF08700.1"/>
    </source>
</evidence>
<dbReference type="EMBL" id="PXNN01000011">
    <property type="protein sequence ID" value="PSF08700.1"/>
    <property type="molecule type" value="Genomic_DNA"/>
</dbReference>
<sequence length="361" mass="39176">MKPLAFAAFTIALIPLAHAEPPTPDFPARSTDIGKNQQDKTNTEDRSHDAATDIASITADRGIVTRPGRFTIEPSFSHAHSNATAVAVEGYTVIPALLIGLINISEIQRDILVGALSLKYGLTSKLEAAVRVPYLNINEDLREREVFSGTPVDTLRESSGEGLGDVELSVRYQLNDGLGGWPYVIGAMRVKAPTGEGPYDVERRVIENDDGNPIGVELGDRPTGSGFWAFEPGLSFIYPTDPAVLFGNLSYVWTLKEEQGFENGGTVDPGDIVRFGFGMGFAFNERTSFSLGYDHSIIRKTTFEHNNDLFASNFDRIQIGSLSFGLSQRLTRSTSLSLTVSVGVTENASNSEITLKLPISL</sequence>
<dbReference type="Pfam" id="PF13557">
    <property type="entry name" value="Phenol_MetA_deg"/>
    <property type="match status" value="1"/>
</dbReference>
<feature type="region of interest" description="Disordered" evidence="1">
    <location>
        <begin position="22"/>
        <end position="49"/>
    </location>
</feature>
<evidence type="ECO:0000313" key="4">
    <source>
        <dbReference type="Proteomes" id="UP000238385"/>
    </source>
</evidence>
<feature type="compositionally biased region" description="Basic and acidic residues" evidence="1">
    <location>
        <begin position="37"/>
        <end position="49"/>
    </location>
</feature>
<proteinExistence type="predicted"/>
<comment type="caution">
    <text evidence="3">The sequence shown here is derived from an EMBL/GenBank/DDBJ whole genome shotgun (WGS) entry which is preliminary data.</text>
</comment>
<evidence type="ECO:0000256" key="2">
    <source>
        <dbReference type="SAM" id="SignalP"/>
    </source>
</evidence>
<dbReference type="RefSeq" id="WP_106671300.1">
    <property type="nucleotide sequence ID" value="NZ_BMFE01000001.1"/>
</dbReference>
<dbReference type="Proteomes" id="UP000238385">
    <property type="component" value="Unassembled WGS sequence"/>
</dbReference>
<protein>
    <recommendedName>
        <fullName evidence="5">Transporter</fullName>
    </recommendedName>
</protein>
<organism evidence="3 4">
    <name type="scientific">Marinobacter halophilus</name>
    <dbReference type="NCBI Taxonomy" id="1323740"/>
    <lineage>
        <taxon>Bacteria</taxon>
        <taxon>Pseudomonadati</taxon>
        <taxon>Pseudomonadota</taxon>
        <taxon>Gammaproteobacteria</taxon>
        <taxon>Pseudomonadales</taxon>
        <taxon>Marinobacteraceae</taxon>
        <taxon>Marinobacter</taxon>
    </lineage>
</organism>
<dbReference type="OrthoDB" id="5297564at2"/>
<feature type="chain" id="PRO_5015547917" description="Transporter" evidence="2">
    <location>
        <begin position="20"/>
        <end position="361"/>
    </location>
</feature>
<name>A0A2T1KF63_9GAMM</name>
<keyword evidence="2" id="KW-0732">Signal</keyword>
<feature type="signal peptide" evidence="2">
    <location>
        <begin position="1"/>
        <end position="19"/>
    </location>
</feature>
<accession>A0A2T1KF63</accession>
<gene>
    <name evidence="3" type="ORF">C7H08_08505</name>
</gene>
<keyword evidence="4" id="KW-1185">Reference proteome</keyword>
<dbReference type="AlphaFoldDB" id="A0A2T1KF63"/>